<evidence type="ECO:0000256" key="5">
    <source>
        <dbReference type="ARBA" id="ARBA00022741"/>
    </source>
</evidence>
<dbReference type="GO" id="GO:0016887">
    <property type="term" value="F:ATP hydrolysis activity"/>
    <property type="evidence" value="ECO:0007669"/>
    <property type="project" value="InterPro"/>
</dbReference>
<keyword evidence="4" id="KW-1003">Cell membrane</keyword>
<dbReference type="GO" id="GO:0043190">
    <property type="term" value="C:ATP-binding cassette (ABC) transporter complex"/>
    <property type="evidence" value="ECO:0007669"/>
    <property type="project" value="TreeGrafter"/>
</dbReference>
<feature type="domain" description="ABC transporter" evidence="10">
    <location>
        <begin position="6"/>
        <end position="245"/>
    </location>
</feature>
<keyword evidence="7" id="KW-1278">Translocase</keyword>
<comment type="caution">
    <text evidence="12">The sequence shown here is derived from an EMBL/GenBank/DDBJ whole genome shotgun (WGS) entry which is preliminary data.</text>
</comment>
<feature type="domain" description="ABC transporter" evidence="10">
    <location>
        <begin position="304"/>
        <end position="536"/>
    </location>
</feature>
<comment type="subcellular location">
    <subcellularLocation>
        <location evidence="1">Cell membrane</location>
    </subcellularLocation>
</comment>
<dbReference type="PROSITE" id="PS50893">
    <property type="entry name" value="ABC_TRANSPORTER_2"/>
    <property type="match status" value="2"/>
</dbReference>
<dbReference type="InterPro" id="IPR003439">
    <property type="entry name" value="ABC_transporter-like_ATP-bd"/>
</dbReference>
<keyword evidence="8" id="KW-0472">Membrane</keyword>
<accession>A0A7C4NL42</accession>
<gene>
    <name evidence="12" type="ORF">ENU08_02205</name>
    <name evidence="11" type="ORF">ENU41_06780</name>
</gene>
<dbReference type="SUPFAM" id="SSF52540">
    <property type="entry name" value="P-loop containing nucleoside triphosphate hydrolases"/>
    <property type="match status" value="2"/>
</dbReference>
<dbReference type="InterPro" id="IPR017871">
    <property type="entry name" value="ABC_transporter-like_CS"/>
</dbReference>
<dbReference type="AlphaFoldDB" id="A0A7C4NL42"/>
<evidence type="ECO:0000313" key="11">
    <source>
        <dbReference type="EMBL" id="HGQ36363.1"/>
    </source>
</evidence>
<dbReference type="Pfam" id="PF00005">
    <property type="entry name" value="ABC_tran"/>
    <property type="match status" value="2"/>
</dbReference>
<proteinExistence type="inferred from homology"/>
<dbReference type="EMBL" id="DTBD01000015">
    <property type="protein sequence ID" value="HGQ64042.1"/>
    <property type="molecule type" value="Genomic_DNA"/>
</dbReference>
<evidence type="ECO:0000256" key="9">
    <source>
        <dbReference type="ARBA" id="ARBA00025157"/>
    </source>
</evidence>
<dbReference type="PANTHER" id="PTHR43553">
    <property type="entry name" value="HEAVY METAL TRANSPORTER"/>
    <property type="match status" value="1"/>
</dbReference>
<dbReference type="GO" id="GO:0042626">
    <property type="term" value="F:ATPase-coupled transmembrane transporter activity"/>
    <property type="evidence" value="ECO:0007669"/>
    <property type="project" value="TreeGrafter"/>
</dbReference>
<dbReference type="InterPro" id="IPR050095">
    <property type="entry name" value="ECF_ABC_transporter_ATP-bd"/>
</dbReference>
<evidence type="ECO:0000259" key="10">
    <source>
        <dbReference type="PROSITE" id="PS50893"/>
    </source>
</evidence>
<comment type="function">
    <text evidence="9">Probably part of an ABC transporter complex. Responsible for energy coupling to the transport system.</text>
</comment>
<dbReference type="PROSITE" id="PS00211">
    <property type="entry name" value="ABC_TRANSPORTER_1"/>
    <property type="match status" value="2"/>
</dbReference>
<evidence type="ECO:0000256" key="1">
    <source>
        <dbReference type="ARBA" id="ARBA00004236"/>
    </source>
</evidence>
<protein>
    <submittedName>
        <fullName evidence="12">ABC transporter ATP-binding protein</fullName>
    </submittedName>
</protein>
<dbReference type="FunFam" id="3.40.50.300:FF:000224">
    <property type="entry name" value="Energy-coupling factor transporter ATP-binding protein EcfA"/>
    <property type="match status" value="1"/>
</dbReference>
<evidence type="ECO:0000256" key="8">
    <source>
        <dbReference type="ARBA" id="ARBA00023136"/>
    </source>
</evidence>
<reference evidence="12" key="1">
    <citation type="journal article" date="2020" name="mSystems">
        <title>Genome- and Community-Level Interaction Insights into Carbon Utilization and Element Cycling Functions of Hydrothermarchaeota in Hydrothermal Sediment.</title>
        <authorList>
            <person name="Zhou Z."/>
            <person name="Liu Y."/>
            <person name="Xu W."/>
            <person name="Pan J."/>
            <person name="Luo Z.H."/>
            <person name="Li M."/>
        </authorList>
    </citation>
    <scope>NUCLEOTIDE SEQUENCE [LARGE SCALE GENOMIC DNA]</scope>
    <source>
        <strain evidence="12">SpSt-637</strain>
        <strain evidence="11">SpSt-667</strain>
    </source>
</reference>
<dbReference type="CDD" id="cd03225">
    <property type="entry name" value="ABC_cobalt_CbiO_domain1"/>
    <property type="match status" value="2"/>
</dbReference>
<dbReference type="InterPro" id="IPR003593">
    <property type="entry name" value="AAA+_ATPase"/>
</dbReference>
<sequence>MTTRAIHLDNITYFYPNSKEPALDNITLYVDYGEFIVIAGPSGGGKSTLCRIIAGLIPHLYGGKLNGKVYIDGLDINAADIKSIIERVGIVLQNPENQIVNIVVEEELVFSLENLLYTRTEITARLEEVIEKLGLSHLRSRTTYGLSGGEAQRVVLGSVLAVKPKILLLDEPLAHLDPPAARNLLEFLNYLNKVEDKTIIVVEHRLSELLKYASRLVILNKRIICDGHPRRILSEFNDIDAIYGIEVPTSARLSKVLGFKQPILSIEEALDLMKTKNLTIKTGITNEDPRTHKVSNCEDKDVAISVQGLWHVYENGVEALKNINLDICKGEFVAIVGGNGSGKTTLIKHFNGLLKPTKGKVYVLGKNTSQYSVAELAKHVGMVFQNPLHYFFRDNVYDEIMFTAKSMNIRNAEEKVTEILERLGLLNLAYRSPYEISAGEQRRVAIASALVYNPAIIVLDEPTAGIDFKLKLELLDILVNIWKTGRTIVMTTHDMEFLAYAPVQKIIVLDRGRIIATGSPKTIFYEDLPENMAMFMPQLVRFVKSIGLDKNLKPLNIQEFIS</sequence>
<dbReference type="SMART" id="SM00382">
    <property type="entry name" value="AAA"/>
    <property type="match status" value="2"/>
</dbReference>
<dbReference type="Gene3D" id="3.40.50.300">
    <property type="entry name" value="P-loop containing nucleotide triphosphate hydrolases"/>
    <property type="match status" value="2"/>
</dbReference>
<dbReference type="PANTHER" id="PTHR43553:SF25">
    <property type="entry name" value="ABC-TYPE COBALT TRANSPORT SYSTEM, ATPASE COMPONENT"/>
    <property type="match status" value="1"/>
</dbReference>
<keyword evidence="5" id="KW-0547">Nucleotide-binding</keyword>
<comment type="similarity">
    <text evidence="2">Belongs to the ABC transporter superfamily.</text>
</comment>
<dbReference type="NCBIfam" id="NF010167">
    <property type="entry name" value="PRK13648.1"/>
    <property type="match status" value="2"/>
</dbReference>
<evidence type="ECO:0000256" key="3">
    <source>
        <dbReference type="ARBA" id="ARBA00022448"/>
    </source>
</evidence>
<dbReference type="EMBL" id="DTCK01000041">
    <property type="protein sequence ID" value="HGQ36363.1"/>
    <property type="molecule type" value="Genomic_DNA"/>
</dbReference>
<organism evidence="12">
    <name type="scientific">Ignisphaera aggregans</name>
    <dbReference type="NCBI Taxonomy" id="334771"/>
    <lineage>
        <taxon>Archaea</taxon>
        <taxon>Thermoproteota</taxon>
        <taxon>Thermoprotei</taxon>
        <taxon>Desulfurococcales</taxon>
        <taxon>Desulfurococcaceae</taxon>
        <taxon>Ignisphaera</taxon>
    </lineage>
</organism>
<keyword evidence="6 12" id="KW-0067">ATP-binding</keyword>
<evidence type="ECO:0000256" key="7">
    <source>
        <dbReference type="ARBA" id="ARBA00022967"/>
    </source>
</evidence>
<name>A0A7C4NL42_9CREN</name>
<evidence type="ECO:0000256" key="2">
    <source>
        <dbReference type="ARBA" id="ARBA00005417"/>
    </source>
</evidence>
<dbReference type="GO" id="GO:0005524">
    <property type="term" value="F:ATP binding"/>
    <property type="evidence" value="ECO:0007669"/>
    <property type="project" value="UniProtKB-KW"/>
</dbReference>
<evidence type="ECO:0000313" key="12">
    <source>
        <dbReference type="EMBL" id="HGQ64042.1"/>
    </source>
</evidence>
<evidence type="ECO:0000256" key="4">
    <source>
        <dbReference type="ARBA" id="ARBA00022475"/>
    </source>
</evidence>
<dbReference type="InterPro" id="IPR027417">
    <property type="entry name" value="P-loop_NTPase"/>
</dbReference>
<dbReference type="InterPro" id="IPR015856">
    <property type="entry name" value="ABC_transpr_CbiO/EcfA_su"/>
</dbReference>
<keyword evidence="3" id="KW-0813">Transport</keyword>
<evidence type="ECO:0000256" key="6">
    <source>
        <dbReference type="ARBA" id="ARBA00022840"/>
    </source>
</evidence>